<name>A0A8C5IKG4_JUNHY</name>
<dbReference type="Ensembl" id="ENSJHYT00000005405.1">
    <property type="protein sequence ID" value="ENSJHYP00000004372.1"/>
    <property type="gene ID" value="ENSJHYG00000003623.1"/>
</dbReference>
<evidence type="ECO:0000256" key="1">
    <source>
        <dbReference type="SAM" id="MobiDB-lite"/>
    </source>
</evidence>
<accession>A0A8C5IKG4</accession>
<organism evidence="2 3">
    <name type="scientific">Junco hyemalis</name>
    <name type="common">Dark-eyed junco</name>
    <dbReference type="NCBI Taxonomy" id="40217"/>
    <lineage>
        <taxon>Eukaryota</taxon>
        <taxon>Metazoa</taxon>
        <taxon>Chordata</taxon>
        <taxon>Craniata</taxon>
        <taxon>Vertebrata</taxon>
        <taxon>Euteleostomi</taxon>
        <taxon>Archelosauria</taxon>
        <taxon>Archosauria</taxon>
        <taxon>Dinosauria</taxon>
        <taxon>Saurischia</taxon>
        <taxon>Theropoda</taxon>
        <taxon>Coelurosauria</taxon>
        <taxon>Aves</taxon>
        <taxon>Neognathae</taxon>
        <taxon>Neoaves</taxon>
        <taxon>Telluraves</taxon>
        <taxon>Australaves</taxon>
        <taxon>Passeriformes</taxon>
        <taxon>Passerellidae</taxon>
        <taxon>Junco</taxon>
    </lineage>
</organism>
<evidence type="ECO:0000313" key="3">
    <source>
        <dbReference type="Proteomes" id="UP000694408"/>
    </source>
</evidence>
<dbReference type="Proteomes" id="UP000694408">
    <property type="component" value="Unplaced"/>
</dbReference>
<evidence type="ECO:0000313" key="2">
    <source>
        <dbReference type="Ensembl" id="ENSJHYP00000004372.1"/>
    </source>
</evidence>
<proteinExistence type="predicted"/>
<feature type="region of interest" description="Disordered" evidence="1">
    <location>
        <begin position="1"/>
        <end position="73"/>
    </location>
</feature>
<protein>
    <submittedName>
        <fullName evidence="2">Uncharacterized protein</fullName>
    </submittedName>
</protein>
<reference evidence="2" key="2">
    <citation type="submission" date="2025-09" db="UniProtKB">
        <authorList>
            <consortium name="Ensembl"/>
        </authorList>
    </citation>
    <scope>IDENTIFICATION</scope>
</reference>
<keyword evidence="3" id="KW-1185">Reference proteome</keyword>
<reference evidence="2" key="1">
    <citation type="submission" date="2025-08" db="UniProtKB">
        <authorList>
            <consortium name="Ensembl"/>
        </authorList>
    </citation>
    <scope>IDENTIFICATION</scope>
</reference>
<sequence length="119" mass="13299">GPSTPSTPSPARWHGGTGPRHRAPNRPDTPRYRHRHGPIRAPGPPRSFQRDGEERPARLRGCSERLPGSAEGRGWEEGFTKLRLRRLQGGVVSVRAWLDALFRRLWRRGLKGAKGELGA</sequence>
<dbReference type="AlphaFoldDB" id="A0A8C5IKG4"/>
<feature type="compositionally biased region" description="Basic and acidic residues" evidence="1">
    <location>
        <begin position="48"/>
        <end position="63"/>
    </location>
</feature>